<dbReference type="InterPro" id="IPR006664">
    <property type="entry name" value="OMP_bac"/>
</dbReference>
<dbReference type="PRINTS" id="PR01021">
    <property type="entry name" value="OMPADOMAIN"/>
</dbReference>
<keyword evidence="3" id="KW-0998">Cell outer membrane</keyword>
<proteinExistence type="predicted"/>
<sequence length="408" mass="43176">MAFNLIDSFKSLITPEIVDKAALQFGESQAGISKAVSGAVPAILAGFIHMAETGHADSLLQDAKEAASNNLSNFSDTGSVLSKGIEWVNNLFGTRLSSIEDVLARFAGIKSASANSLLGMLAPVGLGVIGKHALDSNLSASGLTSFLSSQKASVLGALPDGLNLGIDRWLGSTERVHENVTTATATARRAMASAAPPRTNWVLPLILILGAVGLLWYFLGRSDNKEKEVAATPVTDTVSEAPMTPAESAAAAVERESMKVRLADNTEINAYKGGIEDRLVTCLNDATCMAGKDQWFDFDNINFETGSAQLTAQSQAQISNIVMIMNAYPKAKIKIGGYTDKTGDDAANKKLSQDRAETVLNALKAGGVQQSQLIGAEGYGSEFAKVPASAPDEERRVDRRISVQLREK</sequence>
<evidence type="ECO:0000259" key="7">
    <source>
        <dbReference type="PROSITE" id="PS51123"/>
    </source>
</evidence>
<feature type="transmembrane region" description="Helical" evidence="6">
    <location>
        <begin position="201"/>
        <end position="219"/>
    </location>
</feature>
<organism evidence="8 9">
    <name type="scientific">Paraflavisolibacter caeni</name>
    <dbReference type="NCBI Taxonomy" id="2982496"/>
    <lineage>
        <taxon>Bacteria</taxon>
        <taxon>Pseudomonadati</taxon>
        <taxon>Bacteroidota</taxon>
        <taxon>Chitinophagia</taxon>
        <taxon>Chitinophagales</taxon>
        <taxon>Chitinophagaceae</taxon>
        <taxon>Paraflavisolibacter</taxon>
    </lineage>
</organism>
<evidence type="ECO:0000256" key="6">
    <source>
        <dbReference type="SAM" id="Phobius"/>
    </source>
</evidence>
<dbReference type="Pfam" id="PF00691">
    <property type="entry name" value="OmpA"/>
    <property type="match status" value="1"/>
</dbReference>
<comment type="caution">
    <text evidence="8">The sequence shown here is derived from an EMBL/GenBank/DDBJ whole genome shotgun (WGS) entry which is preliminary data.</text>
</comment>
<evidence type="ECO:0000313" key="8">
    <source>
        <dbReference type="EMBL" id="MCU7552364.1"/>
    </source>
</evidence>
<dbReference type="PANTHER" id="PTHR30329">
    <property type="entry name" value="STATOR ELEMENT OF FLAGELLAR MOTOR COMPLEX"/>
    <property type="match status" value="1"/>
</dbReference>
<dbReference type="SUPFAM" id="SSF103088">
    <property type="entry name" value="OmpA-like"/>
    <property type="match status" value="1"/>
</dbReference>
<dbReference type="GO" id="GO:0009279">
    <property type="term" value="C:cell outer membrane"/>
    <property type="evidence" value="ECO:0007669"/>
    <property type="project" value="UniProtKB-SubCell"/>
</dbReference>
<dbReference type="InterPro" id="IPR036737">
    <property type="entry name" value="OmpA-like_sf"/>
</dbReference>
<evidence type="ECO:0000256" key="2">
    <source>
        <dbReference type="ARBA" id="ARBA00023136"/>
    </source>
</evidence>
<feature type="compositionally biased region" description="Basic and acidic residues" evidence="5">
    <location>
        <begin position="392"/>
        <end position="408"/>
    </location>
</feature>
<evidence type="ECO:0000256" key="3">
    <source>
        <dbReference type="ARBA" id="ARBA00023237"/>
    </source>
</evidence>
<evidence type="ECO:0000313" key="9">
    <source>
        <dbReference type="Proteomes" id="UP001155483"/>
    </source>
</evidence>
<reference evidence="8" key="1">
    <citation type="submission" date="2022-09" db="EMBL/GenBank/DDBJ databases">
        <authorList>
            <person name="Yuan C."/>
            <person name="Ke Z."/>
        </authorList>
    </citation>
    <scope>NUCLEOTIDE SEQUENCE</scope>
    <source>
        <strain evidence="8">LB-8</strain>
    </source>
</reference>
<dbReference type="EMBL" id="JAOTIF010000033">
    <property type="protein sequence ID" value="MCU7552364.1"/>
    <property type="molecule type" value="Genomic_DNA"/>
</dbReference>
<keyword evidence="6" id="KW-0812">Transmembrane</keyword>
<gene>
    <name evidence="8" type="ORF">OCK74_24810</name>
</gene>
<dbReference type="Proteomes" id="UP001155483">
    <property type="component" value="Unassembled WGS sequence"/>
</dbReference>
<reference evidence="8" key="2">
    <citation type="submission" date="2023-04" db="EMBL/GenBank/DDBJ databases">
        <title>Paracnuella aquatica gen. nov., sp. nov., a member of the family Chitinophagaceae isolated from a hot spring.</title>
        <authorList>
            <person name="Wang C."/>
        </authorList>
    </citation>
    <scope>NUCLEOTIDE SEQUENCE</scope>
    <source>
        <strain evidence="8">LB-8</strain>
    </source>
</reference>
<feature type="domain" description="OmpA-like" evidence="7">
    <location>
        <begin position="290"/>
        <end position="408"/>
    </location>
</feature>
<dbReference type="PANTHER" id="PTHR30329:SF21">
    <property type="entry name" value="LIPOPROTEIN YIAD-RELATED"/>
    <property type="match status" value="1"/>
</dbReference>
<dbReference type="InterPro" id="IPR006665">
    <property type="entry name" value="OmpA-like"/>
</dbReference>
<keyword evidence="9" id="KW-1185">Reference proteome</keyword>
<keyword evidence="2 4" id="KW-0472">Membrane</keyword>
<comment type="subcellular location">
    <subcellularLocation>
        <location evidence="1">Cell outer membrane</location>
    </subcellularLocation>
</comment>
<dbReference type="RefSeq" id="WP_279299801.1">
    <property type="nucleotide sequence ID" value="NZ_JAOTIF010000033.1"/>
</dbReference>
<dbReference type="PROSITE" id="PS51123">
    <property type="entry name" value="OMPA_2"/>
    <property type="match status" value="1"/>
</dbReference>
<protein>
    <submittedName>
        <fullName evidence="8">OmpA family protein</fullName>
    </submittedName>
</protein>
<evidence type="ECO:0000256" key="1">
    <source>
        <dbReference type="ARBA" id="ARBA00004442"/>
    </source>
</evidence>
<dbReference type="AlphaFoldDB" id="A0A9X2XZC5"/>
<dbReference type="Pfam" id="PF06078">
    <property type="entry name" value="DUF937"/>
    <property type="match status" value="1"/>
</dbReference>
<accession>A0A9X2XZC5</accession>
<feature type="region of interest" description="Disordered" evidence="5">
    <location>
        <begin position="386"/>
        <end position="408"/>
    </location>
</feature>
<dbReference type="Gene3D" id="3.30.1330.60">
    <property type="entry name" value="OmpA-like domain"/>
    <property type="match status" value="1"/>
</dbReference>
<dbReference type="InterPro" id="IPR009282">
    <property type="entry name" value="DUF937"/>
</dbReference>
<evidence type="ECO:0000256" key="5">
    <source>
        <dbReference type="SAM" id="MobiDB-lite"/>
    </source>
</evidence>
<dbReference type="CDD" id="cd07185">
    <property type="entry name" value="OmpA_C-like"/>
    <property type="match status" value="1"/>
</dbReference>
<keyword evidence="6" id="KW-1133">Transmembrane helix</keyword>
<evidence type="ECO:0000256" key="4">
    <source>
        <dbReference type="PROSITE-ProRule" id="PRU00473"/>
    </source>
</evidence>
<name>A0A9X2XZC5_9BACT</name>
<dbReference type="InterPro" id="IPR050330">
    <property type="entry name" value="Bact_OuterMem_StrucFunc"/>
</dbReference>